<dbReference type="Pfam" id="PF00176">
    <property type="entry name" value="SNF2-rel_dom"/>
    <property type="match status" value="1"/>
</dbReference>
<dbReference type="STRING" id="392015.SAMN05421543_101337"/>
<proteinExistence type="predicted"/>
<keyword evidence="1" id="KW-0378">Hydrolase</keyword>
<dbReference type="Pfam" id="PF00271">
    <property type="entry name" value="Helicase_C"/>
    <property type="match status" value="1"/>
</dbReference>
<dbReference type="InterPro" id="IPR001650">
    <property type="entry name" value="Helicase_C-like"/>
</dbReference>
<dbReference type="Proteomes" id="UP000183508">
    <property type="component" value="Unassembled WGS sequence"/>
</dbReference>
<dbReference type="Pfam" id="PF12419">
    <property type="entry name" value="DUF3670"/>
    <property type="match status" value="1"/>
</dbReference>
<dbReference type="CDD" id="cd18793">
    <property type="entry name" value="SF2_C_SNF"/>
    <property type="match status" value="1"/>
</dbReference>
<reference evidence="5" key="1">
    <citation type="submission" date="2016-10" db="EMBL/GenBank/DDBJ databases">
        <authorList>
            <person name="Varghese N."/>
        </authorList>
    </citation>
    <scope>NUCLEOTIDE SEQUENCE [LARGE SCALE GENOMIC DNA]</scope>
    <source>
        <strain evidence="5">DSM 17980</strain>
    </source>
</reference>
<evidence type="ECO:0000259" key="3">
    <source>
        <dbReference type="PROSITE" id="PS51194"/>
    </source>
</evidence>
<name>A0A1I7FMB6_9BACL</name>
<dbReference type="EMBL" id="FPBV01000001">
    <property type="protein sequence ID" value="SFU37268.1"/>
    <property type="molecule type" value="Genomic_DNA"/>
</dbReference>
<dbReference type="PROSITE" id="PS51192">
    <property type="entry name" value="HELICASE_ATP_BIND_1"/>
    <property type="match status" value="1"/>
</dbReference>
<feature type="domain" description="Helicase C-terminal" evidence="3">
    <location>
        <begin position="855"/>
        <end position="1015"/>
    </location>
</feature>
<dbReference type="SUPFAM" id="SSF52540">
    <property type="entry name" value="P-loop containing nucleoside triphosphate hydrolases"/>
    <property type="match status" value="2"/>
</dbReference>
<sequence length="1033" mass="115611">MRVEETQPVRLHGRLTPGKAWWQDGEVRLWLTGASVGHDPVEPVKRWCLRHLEPSCVRAEADSVVLGGRDFLHLISRLPSAPWPLADDLAVYGWAVGLALEIVQSQDVLPFAAPVDLPGGGVWDLMGRLAQAGDLGYAEWPSGAGAFAAAWMPAWTREELVDRRMVLLSQAERWWAPSAAAFGDENARRLCDAWLCRCVDHFVRQALSRGELLPQDAPAPFRILYRGEPELMEAFARALTSDGALFHADGWLMWRALRRWFAGTGWTPERWADTHGAGRYRLELVLEPPKGNSYDWTVRFWIAHRRRPGVRAPLASWWREPRRVWWIGGERLHRPDRWILPQLCRAAEVWPALGPALQAPAPSQWRVPAQEAYDLFTVYAPRLEAQGISVRLPALKRVDAGDIRLQVQVRRRSPRSSPLPAATARPWFDLAHLADFDWTLAVGDVTVTPEAFARMVEQGAPLLQTDAGWCLVPVRALLDRLEMTRPSPEERSLPAFARLWLWAQASEEETIPVELSFDHSAADLAQFVDALRMACHPSPLPAPDGFRGQLRGYQQTGYAWLVHLRRLGLGGVLADDMGLGKTVQILAYLWYLKETGQARGPHLLVCPTSLLANWRQEMARFVPSLRVHIHHGSARHQTDADGTPRLAAALRRCDVVVTTYGTAVRDADVLQAIQWDVAIADEAQAIKNPDTHQARMLRRLKVRQWVALTGTPVENRLEELWSIVQLVNPGYLGSARWFHRAFADPVARAPGGVTARRLRTLLQPILLRRSKADPVIRRELPEKWEIAAYAALTPEQAALYQRIVHDLFQGLGRPGSIGRRGQILAALTRLKQVCDHPALVAGGKGTPGRSGKLTLLLQRIEEVVAKGEAALVFTQFREMGELLVAALQARFGWCPPFLHGGLGAAKRGELVARFQEGVDPAPVFVLSLKAGGTGLNLTRANHVFHYDRWWNPAVEDQATDRAFRIGQTKDVQVHRLICPGTLEERIDQMIAHKRALTQVVAGTGEGWLTEFDDETLRRLFMLDVEAAVGEMED</sequence>
<dbReference type="GO" id="GO:0016787">
    <property type="term" value="F:hydrolase activity"/>
    <property type="evidence" value="ECO:0007669"/>
    <property type="project" value="UniProtKB-KW"/>
</dbReference>
<keyword evidence="4" id="KW-0547">Nucleotide-binding</keyword>
<dbReference type="Gene3D" id="3.40.50.300">
    <property type="entry name" value="P-loop containing nucleotide triphosphate hydrolases"/>
    <property type="match status" value="1"/>
</dbReference>
<evidence type="ECO:0000256" key="1">
    <source>
        <dbReference type="ARBA" id="ARBA00022801"/>
    </source>
</evidence>
<dbReference type="AlphaFoldDB" id="A0A1I7FMB6"/>
<dbReference type="Gene3D" id="3.40.50.10810">
    <property type="entry name" value="Tandem AAA-ATPase domain"/>
    <property type="match status" value="1"/>
</dbReference>
<keyword evidence="4" id="KW-0347">Helicase</keyword>
<dbReference type="InterPro" id="IPR022138">
    <property type="entry name" value="DUF3670"/>
</dbReference>
<evidence type="ECO:0000313" key="5">
    <source>
        <dbReference type="Proteomes" id="UP000183508"/>
    </source>
</evidence>
<keyword evidence="5" id="KW-1185">Reference proteome</keyword>
<dbReference type="GO" id="GO:0005524">
    <property type="term" value="F:ATP binding"/>
    <property type="evidence" value="ECO:0007669"/>
    <property type="project" value="InterPro"/>
</dbReference>
<dbReference type="InterPro" id="IPR000330">
    <property type="entry name" value="SNF2_N"/>
</dbReference>
<dbReference type="InterPro" id="IPR049730">
    <property type="entry name" value="SNF2/RAD54-like_C"/>
</dbReference>
<dbReference type="GO" id="GO:0004386">
    <property type="term" value="F:helicase activity"/>
    <property type="evidence" value="ECO:0007669"/>
    <property type="project" value="UniProtKB-KW"/>
</dbReference>
<gene>
    <name evidence="4" type="ORF">SAMN05421543_101337</name>
</gene>
<dbReference type="PROSITE" id="PS51194">
    <property type="entry name" value="HELICASE_CTER"/>
    <property type="match status" value="1"/>
</dbReference>
<dbReference type="InterPro" id="IPR014001">
    <property type="entry name" value="Helicase_ATP-bd"/>
</dbReference>
<feature type="domain" description="Helicase ATP-binding" evidence="2">
    <location>
        <begin position="562"/>
        <end position="730"/>
    </location>
</feature>
<dbReference type="SMART" id="SM00487">
    <property type="entry name" value="DEXDc"/>
    <property type="match status" value="1"/>
</dbReference>
<evidence type="ECO:0000259" key="2">
    <source>
        <dbReference type="PROSITE" id="PS51192"/>
    </source>
</evidence>
<dbReference type="InterPro" id="IPR038718">
    <property type="entry name" value="SNF2-like_sf"/>
</dbReference>
<keyword evidence="4" id="KW-0067">ATP-binding</keyword>
<organism evidence="4 5">
    <name type="scientific">Alicyclobacillus macrosporangiidus</name>
    <dbReference type="NCBI Taxonomy" id="392015"/>
    <lineage>
        <taxon>Bacteria</taxon>
        <taxon>Bacillati</taxon>
        <taxon>Bacillota</taxon>
        <taxon>Bacilli</taxon>
        <taxon>Bacillales</taxon>
        <taxon>Alicyclobacillaceae</taxon>
        <taxon>Alicyclobacillus</taxon>
    </lineage>
</organism>
<dbReference type="RefSeq" id="WP_083430069.1">
    <property type="nucleotide sequence ID" value="NZ_FPBV01000001.1"/>
</dbReference>
<dbReference type="InterPro" id="IPR027417">
    <property type="entry name" value="P-loop_NTPase"/>
</dbReference>
<dbReference type="PANTHER" id="PTHR10799">
    <property type="entry name" value="SNF2/RAD54 HELICASE FAMILY"/>
    <property type="match status" value="1"/>
</dbReference>
<evidence type="ECO:0000313" key="4">
    <source>
        <dbReference type="EMBL" id="SFU37268.1"/>
    </source>
</evidence>
<protein>
    <submittedName>
        <fullName evidence="4">Superfamily II DNA or RNA helicase, SNF2 family</fullName>
    </submittedName>
</protein>
<dbReference type="SMART" id="SM00490">
    <property type="entry name" value="HELICc"/>
    <property type="match status" value="1"/>
</dbReference>
<accession>A0A1I7FMB6</accession>